<dbReference type="GO" id="GO:0005737">
    <property type="term" value="C:cytoplasm"/>
    <property type="evidence" value="ECO:0007669"/>
    <property type="project" value="TreeGrafter"/>
</dbReference>
<dbReference type="GO" id="GO:0016651">
    <property type="term" value="F:oxidoreductase activity, acting on NAD(P)H"/>
    <property type="evidence" value="ECO:0007669"/>
    <property type="project" value="TreeGrafter"/>
</dbReference>
<comment type="caution">
    <text evidence="7">The sequence shown here is derived from an EMBL/GenBank/DDBJ whole genome shotgun (WGS) entry which is preliminary data.</text>
</comment>
<comment type="cofactor">
    <cofactor evidence="1">
        <name>FAD</name>
        <dbReference type="ChEBI" id="CHEBI:57692"/>
    </cofactor>
</comment>
<dbReference type="PANTHER" id="PTHR43557:SF2">
    <property type="entry name" value="RIESKE DOMAIN-CONTAINING PROTEIN-RELATED"/>
    <property type="match status" value="1"/>
</dbReference>
<gene>
    <name evidence="7" type="ORF">FB471_0584</name>
</gene>
<dbReference type="Pfam" id="PF07992">
    <property type="entry name" value="Pyr_redox_2"/>
    <property type="match status" value="1"/>
</dbReference>
<dbReference type="SUPFAM" id="SSF51905">
    <property type="entry name" value="FAD/NAD(P)-binding domain"/>
    <property type="match status" value="2"/>
</dbReference>
<dbReference type="OrthoDB" id="4475657at2"/>
<dbReference type="InterPro" id="IPR023753">
    <property type="entry name" value="FAD/NAD-binding_dom"/>
</dbReference>
<keyword evidence="3" id="KW-0274">FAD</keyword>
<dbReference type="AlphaFoldDB" id="A0A542DCZ2"/>
<keyword evidence="8" id="KW-1185">Reference proteome</keyword>
<evidence type="ECO:0000256" key="5">
    <source>
        <dbReference type="SAM" id="MobiDB-lite"/>
    </source>
</evidence>
<protein>
    <submittedName>
        <fullName evidence="7">Pyridine nucleotide-disulfide oxidoreductase</fullName>
    </submittedName>
</protein>
<evidence type="ECO:0000313" key="8">
    <source>
        <dbReference type="Proteomes" id="UP000320876"/>
    </source>
</evidence>
<sequence length="429" mass="46284">MTDSAERIVIVGAGVAGLRAAERLRELGFDGEVVIIGDERRRPYHRPAASKQLLGGTARESDLALRTYTDLDARWRLGTTATRLDTSHRIVHLPGGEELRYDGLVIATGVFPKHLPGAPRHDPRVRVLRTVEDAVAVRRALAGSNKPAVVLGSGLIGCEFAATMRHLGRDVTIVGRSPTPLDRLGTGVGSAVTRLHRQHRAGLALGTSVRHWINLKDGIGLHLANSRLLVAGCVVLAIGSVPATDWMRGSGLVLEDGVLCKSTLFAAGVNDVVAAGDVARWPNLRFDEVPRRVEHWINAVEMGRAAAENLLAGQQGARPFTPIPRAWSGQYEVRLQTVGLPALGTDTVRLAEGVTGYVRAGKLVGACTWDRPRAMLHWAEELERQLPVPQPARPHRHTREPEITPLATVPPVPARTTTPPLGDLWLSGA</sequence>
<dbReference type="PANTHER" id="PTHR43557">
    <property type="entry name" value="APOPTOSIS-INDUCING FACTOR 1"/>
    <property type="match status" value="1"/>
</dbReference>
<evidence type="ECO:0000313" key="7">
    <source>
        <dbReference type="EMBL" id="TQJ00932.1"/>
    </source>
</evidence>
<proteinExistence type="predicted"/>
<feature type="region of interest" description="Disordered" evidence="5">
    <location>
        <begin position="406"/>
        <end position="429"/>
    </location>
</feature>
<evidence type="ECO:0000256" key="4">
    <source>
        <dbReference type="ARBA" id="ARBA00023002"/>
    </source>
</evidence>
<accession>A0A542DCZ2</accession>
<dbReference type="Proteomes" id="UP000320876">
    <property type="component" value="Unassembled WGS sequence"/>
</dbReference>
<evidence type="ECO:0000256" key="1">
    <source>
        <dbReference type="ARBA" id="ARBA00001974"/>
    </source>
</evidence>
<dbReference type="InterPro" id="IPR036188">
    <property type="entry name" value="FAD/NAD-bd_sf"/>
</dbReference>
<dbReference type="SUPFAM" id="SSF55424">
    <property type="entry name" value="FAD/NAD-linked reductases, dimerisation (C-terminal) domain"/>
    <property type="match status" value="1"/>
</dbReference>
<name>A0A542DCZ2_AMYCI</name>
<evidence type="ECO:0000256" key="3">
    <source>
        <dbReference type="ARBA" id="ARBA00022827"/>
    </source>
</evidence>
<dbReference type="PRINTS" id="PR00368">
    <property type="entry name" value="FADPNR"/>
</dbReference>
<dbReference type="Gene3D" id="3.50.50.60">
    <property type="entry name" value="FAD/NAD(P)-binding domain"/>
    <property type="match status" value="2"/>
</dbReference>
<evidence type="ECO:0000256" key="2">
    <source>
        <dbReference type="ARBA" id="ARBA00022630"/>
    </source>
</evidence>
<dbReference type="EMBL" id="VFML01000001">
    <property type="protein sequence ID" value="TQJ00932.1"/>
    <property type="molecule type" value="Genomic_DNA"/>
</dbReference>
<dbReference type="InterPro" id="IPR050446">
    <property type="entry name" value="FAD-oxidoreductase/Apoptosis"/>
</dbReference>
<dbReference type="RefSeq" id="WP_141995801.1">
    <property type="nucleotide sequence ID" value="NZ_VFML01000001.1"/>
</dbReference>
<dbReference type="InterPro" id="IPR016156">
    <property type="entry name" value="FAD/NAD-linked_Rdtase_dimer_sf"/>
</dbReference>
<organism evidence="7 8">
    <name type="scientific">Amycolatopsis cihanbeyliensis</name>
    <dbReference type="NCBI Taxonomy" id="1128664"/>
    <lineage>
        <taxon>Bacteria</taxon>
        <taxon>Bacillati</taxon>
        <taxon>Actinomycetota</taxon>
        <taxon>Actinomycetes</taxon>
        <taxon>Pseudonocardiales</taxon>
        <taxon>Pseudonocardiaceae</taxon>
        <taxon>Amycolatopsis</taxon>
    </lineage>
</organism>
<dbReference type="PRINTS" id="PR00411">
    <property type="entry name" value="PNDRDTASEI"/>
</dbReference>
<reference evidence="7 8" key="1">
    <citation type="submission" date="2019-06" db="EMBL/GenBank/DDBJ databases">
        <title>Sequencing the genomes of 1000 actinobacteria strains.</title>
        <authorList>
            <person name="Klenk H.-P."/>
        </authorList>
    </citation>
    <scope>NUCLEOTIDE SEQUENCE [LARGE SCALE GENOMIC DNA]</scope>
    <source>
        <strain evidence="7 8">DSM 45679</strain>
    </source>
</reference>
<dbReference type="Gene3D" id="3.30.390.30">
    <property type="match status" value="1"/>
</dbReference>
<feature type="domain" description="FAD/NAD(P)-binding" evidence="6">
    <location>
        <begin position="7"/>
        <end position="303"/>
    </location>
</feature>
<evidence type="ECO:0000259" key="6">
    <source>
        <dbReference type="Pfam" id="PF07992"/>
    </source>
</evidence>
<keyword evidence="4" id="KW-0560">Oxidoreductase</keyword>
<keyword evidence="2" id="KW-0285">Flavoprotein</keyword>